<evidence type="ECO:0000256" key="4">
    <source>
        <dbReference type="PROSITE-ProRule" id="PRU01248"/>
    </source>
</evidence>
<dbReference type="InterPro" id="IPR004107">
    <property type="entry name" value="Integrase_SAM-like_N"/>
</dbReference>
<protein>
    <submittedName>
        <fullName evidence="8">Site-specific integrase</fullName>
    </submittedName>
</protein>
<dbReference type="InterPro" id="IPR050090">
    <property type="entry name" value="Tyrosine_recombinase_XerCD"/>
</dbReference>
<evidence type="ECO:0000256" key="3">
    <source>
        <dbReference type="ARBA" id="ARBA00023172"/>
    </source>
</evidence>
<dbReference type="Proteomes" id="UP000269198">
    <property type="component" value="Unassembled WGS sequence"/>
</dbReference>
<comment type="caution">
    <text evidence="8">The sequence shown here is derived from an EMBL/GenBank/DDBJ whole genome shotgun (WGS) entry which is preliminary data.</text>
</comment>
<keyword evidence="3" id="KW-0233">DNA recombination</keyword>
<dbReference type="InterPro" id="IPR002104">
    <property type="entry name" value="Integrase_catalytic"/>
</dbReference>
<evidence type="ECO:0000313" key="8">
    <source>
        <dbReference type="EMBL" id="RNL83173.1"/>
    </source>
</evidence>
<dbReference type="AlphaFoldDB" id="A0A3N0E5U4"/>
<dbReference type="GO" id="GO:0015074">
    <property type="term" value="P:DNA integration"/>
    <property type="evidence" value="ECO:0007669"/>
    <property type="project" value="UniProtKB-KW"/>
</dbReference>
<dbReference type="Gene3D" id="1.10.150.130">
    <property type="match status" value="1"/>
</dbReference>
<dbReference type="Gene3D" id="1.10.443.10">
    <property type="entry name" value="Intergrase catalytic core"/>
    <property type="match status" value="1"/>
</dbReference>
<name>A0A3N0E5U4_9ACTN</name>
<feature type="compositionally biased region" description="Acidic residues" evidence="5">
    <location>
        <begin position="408"/>
        <end position="431"/>
    </location>
</feature>
<dbReference type="InterPro" id="IPR010998">
    <property type="entry name" value="Integrase_recombinase_N"/>
</dbReference>
<dbReference type="EMBL" id="RJMB01000018">
    <property type="protein sequence ID" value="RNL83173.1"/>
    <property type="molecule type" value="Genomic_DNA"/>
</dbReference>
<dbReference type="PROSITE" id="PS51898">
    <property type="entry name" value="TYR_RECOMBINASE"/>
    <property type="match status" value="1"/>
</dbReference>
<evidence type="ECO:0000259" key="7">
    <source>
        <dbReference type="PROSITE" id="PS51900"/>
    </source>
</evidence>
<feature type="domain" description="Tyr recombinase" evidence="6">
    <location>
        <begin position="198"/>
        <end position="398"/>
    </location>
</feature>
<dbReference type="PANTHER" id="PTHR30349">
    <property type="entry name" value="PHAGE INTEGRASE-RELATED"/>
    <property type="match status" value="1"/>
</dbReference>
<dbReference type="InterPro" id="IPR011010">
    <property type="entry name" value="DNA_brk_join_enz"/>
</dbReference>
<dbReference type="InterPro" id="IPR013762">
    <property type="entry name" value="Integrase-like_cat_sf"/>
</dbReference>
<evidence type="ECO:0000256" key="1">
    <source>
        <dbReference type="ARBA" id="ARBA00022908"/>
    </source>
</evidence>
<dbReference type="Pfam" id="PF00589">
    <property type="entry name" value="Phage_integrase"/>
    <property type="match status" value="1"/>
</dbReference>
<evidence type="ECO:0000313" key="9">
    <source>
        <dbReference type="Proteomes" id="UP000269198"/>
    </source>
</evidence>
<dbReference type="PROSITE" id="PS51900">
    <property type="entry name" value="CB"/>
    <property type="match status" value="1"/>
</dbReference>
<dbReference type="OrthoDB" id="3175606at2"/>
<dbReference type="GO" id="GO:0006310">
    <property type="term" value="P:DNA recombination"/>
    <property type="evidence" value="ECO:0007669"/>
    <property type="project" value="UniProtKB-KW"/>
</dbReference>
<organism evidence="8 9">
    <name type="scientific">Halostreptopolyspora alba</name>
    <dbReference type="NCBI Taxonomy" id="2487137"/>
    <lineage>
        <taxon>Bacteria</taxon>
        <taxon>Bacillati</taxon>
        <taxon>Actinomycetota</taxon>
        <taxon>Actinomycetes</taxon>
        <taxon>Streptosporangiales</taxon>
        <taxon>Nocardiopsidaceae</taxon>
        <taxon>Halostreptopolyspora</taxon>
    </lineage>
</organism>
<feature type="region of interest" description="Disordered" evidence="5">
    <location>
        <begin position="398"/>
        <end position="431"/>
    </location>
</feature>
<proteinExistence type="predicted"/>
<evidence type="ECO:0000259" key="6">
    <source>
        <dbReference type="PROSITE" id="PS51898"/>
    </source>
</evidence>
<dbReference type="InterPro" id="IPR044068">
    <property type="entry name" value="CB"/>
</dbReference>
<sequence length="431" mass="48536">MAGRGVGEGTIYRYRNGYAAQLWVTTPDGKRARKTVYGKDRETVHSKLVKLQAESAKRPIATSVPSLENYLDYWMREVVIEPDYSPVTVATYGQFVRYYLVPYLGKKKLDKLNAKNLREWVNTLRRTCQCCAQGKDAARKPGKRKCCAAGDCCQELTSESNIYEAKKVLRSALSNAMREELVSRNAAELLKLSKPRTRKAKPWTLAEVHRFLASARADDDPLYAAYVLLLTLGLRKGELLGLWWPEVDQDAREVSVEWQLTRVGRKLIRRRKTKTEDSDTSLPLPELCLQALNVRAEQQARQRADATTWEKSGYVFTTKTGRPVDPRSFARLFDARCAKAGVRRIEVHTTRKTCATLLAALDVHPRVAMRILRHSQMKLTMDLYTEVHDSSTVAALKKLGSSLHGDEDAPDGDPDAHEEDENAPDDGPDAG</sequence>
<dbReference type="Pfam" id="PF14659">
    <property type="entry name" value="Phage_int_SAM_3"/>
    <property type="match status" value="1"/>
</dbReference>
<dbReference type="GO" id="GO:0003677">
    <property type="term" value="F:DNA binding"/>
    <property type="evidence" value="ECO:0007669"/>
    <property type="project" value="UniProtKB-UniRule"/>
</dbReference>
<accession>A0A3N0E5U4</accession>
<keyword evidence="1" id="KW-0229">DNA integration</keyword>
<dbReference type="CDD" id="cd01189">
    <property type="entry name" value="INT_ICEBs1_C_like"/>
    <property type="match status" value="1"/>
</dbReference>
<keyword evidence="2 4" id="KW-0238">DNA-binding</keyword>
<gene>
    <name evidence="8" type="ORF">EFW17_16860</name>
</gene>
<feature type="domain" description="Core-binding (CB)" evidence="7">
    <location>
        <begin position="65"/>
        <end position="181"/>
    </location>
</feature>
<evidence type="ECO:0000256" key="5">
    <source>
        <dbReference type="SAM" id="MobiDB-lite"/>
    </source>
</evidence>
<reference evidence="8 9" key="1">
    <citation type="submission" date="2018-11" db="EMBL/GenBank/DDBJ databases">
        <title>The genome draft of YIM 96095.</title>
        <authorList>
            <person name="Tang S.-K."/>
            <person name="Chunyu W.-X."/>
            <person name="Feng Y.-Z."/>
        </authorList>
    </citation>
    <scope>NUCLEOTIDE SEQUENCE [LARGE SCALE GENOMIC DNA]</scope>
    <source>
        <strain evidence="8 9">YIM 96095</strain>
    </source>
</reference>
<dbReference type="SUPFAM" id="SSF56349">
    <property type="entry name" value="DNA breaking-rejoining enzymes"/>
    <property type="match status" value="1"/>
</dbReference>
<dbReference type="RefSeq" id="WP_123202374.1">
    <property type="nucleotide sequence ID" value="NZ_RJMB01000018.1"/>
</dbReference>
<dbReference type="PANTHER" id="PTHR30349:SF91">
    <property type="entry name" value="INTA PROTEIN"/>
    <property type="match status" value="1"/>
</dbReference>
<keyword evidence="9" id="KW-1185">Reference proteome</keyword>
<evidence type="ECO:0000256" key="2">
    <source>
        <dbReference type="ARBA" id="ARBA00023125"/>
    </source>
</evidence>